<dbReference type="EMBL" id="JAWDJR010000013">
    <property type="protein sequence ID" value="KAK9964911.1"/>
    <property type="molecule type" value="Genomic_DNA"/>
</dbReference>
<sequence>MRRFGKHADLLFLNIYSTFRSMPAVFLLLRSLVVSLFSSRLAASAAQLLRRSLTAAAGHLGTVLRHIWDRLSSQESKEAILGCVLCILNMHKKVDN</sequence>
<dbReference type="AlphaFoldDB" id="A0AAW1ZUA4"/>
<dbReference type="InterPro" id="IPR039014">
    <property type="entry name" value="Myomixer"/>
</dbReference>
<reference evidence="1 2" key="1">
    <citation type="submission" date="2024-05" db="EMBL/GenBank/DDBJ databases">
        <title>A high-quality chromosomal-level genome assembly of Topmouth culter (Culter alburnus).</title>
        <authorList>
            <person name="Zhao H."/>
        </authorList>
    </citation>
    <scope>NUCLEOTIDE SEQUENCE [LARGE SCALE GENOMIC DNA]</scope>
    <source>
        <strain evidence="1">CATC2023</strain>
        <tissue evidence="1">Muscle</tissue>
    </source>
</reference>
<comment type="caution">
    <text evidence="1">The sequence shown here is derived from an EMBL/GenBank/DDBJ whole genome shotgun (WGS) entry which is preliminary data.</text>
</comment>
<accession>A0AAW1ZUA4</accession>
<dbReference type="GO" id="GO:0060538">
    <property type="term" value="P:skeletal muscle organ development"/>
    <property type="evidence" value="ECO:0007669"/>
    <property type="project" value="InterPro"/>
</dbReference>
<dbReference type="GO" id="GO:0007520">
    <property type="term" value="P:myoblast fusion"/>
    <property type="evidence" value="ECO:0007669"/>
    <property type="project" value="InterPro"/>
</dbReference>
<dbReference type="CDD" id="cd20278">
    <property type="entry name" value="Minion"/>
    <property type="match status" value="1"/>
</dbReference>
<dbReference type="Proteomes" id="UP001479290">
    <property type="component" value="Unassembled WGS sequence"/>
</dbReference>
<keyword evidence="2" id="KW-1185">Reference proteome</keyword>
<organism evidence="1 2">
    <name type="scientific">Culter alburnus</name>
    <name type="common">Topmouth culter</name>
    <dbReference type="NCBI Taxonomy" id="194366"/>
    <lineage>
        <taxon>Eukaryota</taxon>
        <taxon>Metazoa</taxon>
        <taxon>Chordata</taxon>
        <taxon>Craniata</taxon>
        <taxon>Vertebrata</taxon>
        <taxon>Euteleostomi</taxon>
        <taxon>Actinopterygii</taxon>
        <taxon>Neopterygii</taxon>
        <taxon>Teleostei</taxon>
        <taxon>Ostariophysi</taxon>
        <taxon>Cypriniformes</taxon>
        <taxon>Xenocyprididae</taxon>
        <taxon>Xenocypridinae</taxon>
        <taxon>Culter</taxon>
    </lineage>
</organism>
<name>A0AAW1ZUA4_CULAL</name>
<gene>
    <name evidence="1" type="ORF">ABG768_006039</name>
</gene>
<protein>
    <submittedName>
        <fullName evidence="1">Uncharacterized protein</fullName>
    </submittedName>
</protein>
<evidence type="ECO:0000313" key="1">
    <source>
        <dbReference type="EMBL" id="KAK9964911.1"/>
    </source>
</evidence>
<dbReference type="Pfam" id="PF21950">
    <property type="entry name" value="MINION"/>
    <property type="match status" value="1"/>
</dbReference>
<evidence type="ECO:0000313" key="2">
    <source>
        <dbReference type="Proteomes" id="UP001479290"/>
    </source>
</evidence>
<proteinExistence type="predicted"/>